<name>A0A8S3DBX5_9BILA</name>
<evidence type="ECO:0000313" key="2">
    <source>
        <dbReference type="EMBL" id="CAF4992455.1"/>
    </source>
</evidence>
<feature type="non-terminal residue" evidence="2">
    <location>
        <position position="74"/>
    </location>
</feature>
<accession>A0A8S3DBX5</accession>
<dbReference type="EMBL" id="CAJOBI010201254">
    <property type="protein sequence ID" value="CAF4992455.1"/>
    <property type="molecule type" value="Genomic_DNA"/>
</dbReference>
<gene>
    <name evidence="1" type="ORF">SMN809_LOCUS38525</name>
    <name evidence="2" type="ORF">SMN809_LOCUS56372</name>
</gene>
<reference evidence="2" key="1">
    <citation type="submission" date="2021-02" db="EMBL/GenBank/DDBJ databases">
        <authorList>
            <person name="Nowell W R."/>
        </authorList>
    </citation>
    <scope>NUCLEOTIDE SEQUENCE</scope>
</reference>
<organism evidence="2 3">
    <name type="scientific">Rotaria magnacalcarata</name>
    <dbReference type="NCBI Taxonomy" id="392030"/>
    <lineage>
        <taxon>Eukaryota</taxon>
        <taxon>Metazoa</taxon>
        <taxon>Spiralia</taxon>
        <taxon>Gnathifera</taxon>
        <taxon>Rotifera</taxon>
        <taxon>Eurotatoria</taxon>
        <taxon>Bdelloidea</taxon>
        <taxon>Philodinida</taxon>
        <taxon>Philodinidae</taxon>
        <taxon>Rotaria</taxon>
    </lineage>
</organism>
<proteinExistence type="predicted"/>
<dbReference type="AlphaFoldDB" id="A0A8S3DBX5"/>
<comment type="caution">
    <text evidence="2">The sequence shown here is derived from an EMBL/GenBank/DDBJ whole genome shotgun (WGS) entry which is preliminary data.</text>
</comment>
<evidence type="ECO:0000313" key="1">
    <source>
        <dbReference type="EMBL" id="CAF4587119.1"/>
    </source>
</evidence>
<sequence>MKNAAPTTLPTNDDRLGIGTTALSVSSSSVNVIDEINYPGLYEAEETEHNIFGKLIKERFRKLSEVVEDIERTL</sequence>
<evidence type="ECO:0000313" key="3">
    <source>
        <dbReference type="Proteomes" id="UP000676336"/>
    </source>
</evidence>
<dbReference type="Proteomes" id="UP000676336">
    <property type="component" value="Unassembled WGS sequence"/>
</dbReference>
<protein>
    <submittedName>
        <fullName evidence="2">Uncharacterized protein</fullName>
    </submittedName>
</protein>
<dbReference type="EMBL" id="CAJOBI010100833">
    <property type="protein sequence ID" value="CAF4587119.1"/>
    <property type="molecule type" value="Genomic_DNA"/>
</dbReference>